<dbReference type="InterPro" id="IPR001041">
    <property type="entry name" value="2Fe-2S_ferredoxin-type"/>
</dbReference>
<keyword evidence="4" id="KW-1185">Reference proteome</keyword>
<dbReference type="EMBL" id="RJKE01000001">
    <property type="protein sequence ID" value="ROO85647.1"/>
    <property type="molecule type" value="Genomic_DNA"/>
</dbReference>
<evidence type="ECO:0000313" key="4">
    <source>
        <dbReference type="Proteomes" id="UP000272400"/>
    </source>
</evidence>
<reference evidence="3 4" key="1">
    <citation type="submission" date="2018-11" db="EMBL/GenBank/DDBJ databases">
        <title>Sequencing the genomes of 1000 actinobacteria strains.</title>
        <authorList>
            <person name="Klenk H.-P."/>
        </authorList>
    </citation>
    <scope>NUCLEOTIDE SEQUENCE [LARGE SCALE GENOMIC DNA]</scope>
    <source>
        <strain evidence="3 4">DSM 44254</strain>
    </source>
</reference>
<dbReference type="SUPFAM" id="SSF54292">
    <property type="entry name" value="2Fe-2S ferredoxin-like"/>
    <property type="match status" value="1"/>
</dbReference>
<dbReference type="GO" id="GO:0051536">
    <property type="term" value="F:iron-sulfur cluster binding"/>
    <property type="evidence" value="ECO:0007669"/>
    <property type="project" value="InterPro"/>
</dbReference>
<sequence>MPWVRIQPSGTEFEVFDGEAVAEAAWRQGHGWPTQCWGQADCMSCFTRILDGELCALPAEQDELDAVSLKMSPQLRSNHLIRLGCRLRCVGDGLVLEKQGFRPADRTGEDTADPAGPPPPSPGAEARAEPGRT</sequence>
<evidence type="ECO:0000259" key="2">
    <source>
        <dbReference type="Pfam" id="PF00111"/>
    </source>
</evidence>
<proteinExistence type="predicted"/>
<gene>
    <name evidence="3" type="ORF">EDD29_3193</name>
</gene>
<dbReference type="RefSeq" id="WP_123665131.1">
    <property type="nucleotide sequence ID" value="NZ_RJKE01000001.1"/>
</dbReference>
<dbReference type="AlphaFoldDB" id="A0A3N1CWI0"/>
<dbReference type="Proteomes" id="UP000272400">
    <property type="component" value="Unassembled WGS sequence"/>
</dbReference>
<accession>A0A3N1CWI0</accession>
<comment type="caution">
    <text evidence="3">The sequence shown here is derived from an EMBL/GenBank/DDBJ whole genome shotgun (WGS) entry which is preliminary data.</text>
</comment>
<name>A0A3N1CWI0_9ACTN</name>
<evidence type="ECO:0000256" key="1">
    <source>
        <dbReference type="SAM" id="MobiDB-lite"/>
    </source>
</evidence>
<feature type="region of interest" description="Disordered" evidence="1">
    <location>
        <begin position="100"/>
        <end position="133"/>
    </location>
</feature>
<dbReference type="Gene3D" id="3.10.20.30">
    <property type="match status" value="1"/>
</dbReference>
<protein>
    <submittedName>
        <fullName evidence="3">Ferredoxin</fullName>
    </submittedName>
</protein>
<dbReference type="InterPro" id="IPR036010">
    <property type="entry name" value="2Fe-2S_ferredoxin-like_sf"/>
</dbReference>
<dbReference type="Pfam" id="PF00111">
    <property type="entry name" value="Fer2"/>
    <property type="match status" value="1"/>
</dbReference>
<feature type="domain" description="2Fe-2S ferredoxin-type" evidence="2">
    <location>
        <begin position="5"/>
        <end position="64"/>
    </location>
</feature>
<evidence type="ECO:0000313" key="3">
    <source>
        <dbReference type="EMBL" id="ROO85647.1"/>
    </source>
</evidence>
<dbReference type="InterPro" id="IPR012675">
    <property type="entry name" value="Beta-grasp_dom_sf"/>
</dbReference>
<organism evidence="3 4">
    <name type="scientific">Actinocorallia herbida</name>
    <dbReference type="NCBI Taxonomy" id="58109"/>
    <lineage>
        <taxon>Bacteria</taxon>
        <taxon>Bacillati</taxon>
        <taxon>Actinomycetota</taxon>
        <taxon>Actinomycetes</taxon>
        <taxon>Streptosporangiales</taxon>
        <taxon>Thermomonosporaceae</taxon>
        <taxon>Actinocorallia</taxon>
    </lineage>
</organism>
<feature type="compositionally biased region" description="Basic and acidic residues" evidence="1">
    <location>
        <begin position="100"/>
        <end position="109"/>
    </location>
</feature>
<dbReference type="OrthoDB" id="502624at2"/>